<accession>A0A3Q3X4S6</accession>
<reference evidence="2" key="1">
    <citation type="submission" date="2025-08" db="UniProtKB">
        <authorList>
            <consortium name="Ensembl"/>
        </authorList>
    </citation>
    <scope>IDENTIFICATION</scope>
</reference>
<feature type="compositionally biased region" description="Polar residues" evidence="1">
    <location>
        <begin position="78"/>
        <end position="101"/>
    </location>
</feature>
<evidence type="ECO:0000256" key="1">
    <source>
        <dbReference type="SAM" id="MobiDB-lite"/>
    </source>
</evidence>
<sequence>LAGGMSGNPSRWMDGTVMNFWLVAVNCQPTRVKPVFNLHKYEKQTCWREQKQIKLMFSISPSESLLSQTDFYRERQQRPFTSCSERQPINPHNDSDPLTES</sequence>
<dbReference type="Proteomes" id="UP000261620">
    <property type="component" value="Unplaced"/>
</dbReference>
<dbReference type="AlphaFoldDB" id="A0A3Q3X4S6"/>
<name>A0A3Q3X4S6_MOLML</name>
<feature type="region of interest" description="Disordered" evidence="1">
    <location>
        <begin position="76"/>
        <end position="101"/>
    </location>
</feature>
<proteinExistence type="predicted"/>
<reference evidence="2" key="2">
    <citation type="submission" date="2025-09" db="UniProtKB">
        <authorList>
            <consortium name="Ensembl"/>
        </authorList>
    </citation>
    <scope>IDENTIFICATION</scope>
</reference>
<keyword evidence="3" id="KW-1185">Reference proteome</keyword>
<evidence type="ECO:0000313" key="2">
    <source>
        <dbReference type="Ensembl" id="ENSMMOP00000025938.1"/>
    </source>
</evidence>
<protein>
    <submittedName>
        <fullName evidence="2">Uncharacterized protein</fullName>
    </submittedName>
</protein>
<dbReference type="Ensembl" id="ENSMMOT00000026378.1">
    <property type="protein sequence ID" value="ENSMMOP00000025938.1"/>
    <property type="gene ID" value="ENSMMOG00000019671.1"/>
</dbReference>
<evidence type="ECO:0000313" key="3">
    <source>
        <dbReference type="Proteomes" id="UP000261620"/>
    </source>
</evidence>
<organism evidence="2 3">
    <name type="scientific">Mola mola</name>
    <name type="common">Ocean sunfish</name>
    <name type="synonym">Tetraodon mola</name>
    <dbReference type="NCBI Taxonomy" id="94237"/>
    <lineage>
        <taxon>Eukaryota</taxon>
        <taxon>Metazoa</taxon>
        <taxon>Chordata</taxon>
        <taxon>Craniata</taxon>
        <taxon>Vertebrata</taxon>
        <taxon>Euteleostomi</taxon>
        <taxon>Actinopterygii</taxon>
        <taxon>Neopterygii</taxon>
        <taxon>Teleostei</taxon>
        <taxon>Neoteleostei</taxon>
        <taxon>Acanthomorphata</taxon>
        <taxon>Eupercaria</taxon>
        <taxon>Tetraodontiformes</taxon>
        <taxon>Molidae</taxon>
        <taxon>Mola</taxon>
    </lineage>
</organism>